<keyword evidence="4" id="KW-1185">Reference proteome</keyword>
<accession>A0A3N4I9W3</accession>
<evidence type="ECO:0000256" key="2">
    <source>
        <dbReference type="SAM" id="Phobius"/>
    </source>
</evidence>
<gene>
    <name evidence="3" type="ORF">BJ508DRAFT_112402</name>
</gene>
<name>A0A3N4I9W3_ASCIM</name>
<keyword evidence="2" id="KW-0472">Membrane</keyword>
<dbReference type="AlphaFoldDB" id="A0A3N4I9W3"/>
<dbReference type="Proteomes" id="UP000275078">
    <property type="component" value="Unassembled WGS sequence"/>
</dbReference>
<evidence type="ECO:0000313" key="3">
    <source>
        <dbReference type="EMBL" id="RPA81468.1"/>
    </source>
</evidence>
<evidence type="ECO:0000256" key="1">
    <source>
        <dbReference type="SAM" id="MobiDB-lite"/>
    </source>
</evidence>
<feature type="transmembrane region" description="Helical" evidence="2">
    <location>
        <begin position="176"/>
        <end position="200"/>
    </location>
</feature>
<keyword evidence="2" id="KW-0812">Transmembrane</keyword>
<protein>
    <submittedName>
        <fullName evidence="3">Uncharacterized protein</fullName>
    </submittedName>
</protein>
<feature type="region of interest" description="Disordered" evidence="1">
    <location>
        <begin position="76"/>
        <end position="99"/>
    </location>
</feature>
<keyword evidence="2" id="KW-1133">Transmembrane helix</keyword>
<organism evidence="3 4">
    <name type="scientific">Ascobolus immersus RN42</name>
    <dbReference type="NCBI Taxonomy" id="1160509"/>
    <lineage>
        <taxon>Eukaryota</taxon>
        <taxon>Fungi</taxon>
        <taxon>Dikarya</taxon>
        <taxon>Ascomycota</taxon>
        <taxon>Pezizomycotina</taxon>
        <taxon>Pezizomycetes</taxon>
        <taxon>Pezizales</taxon>
        <taxon>Ascobolaceae</taxon>
        <taxon>Ascobolus</taxon>
    </lineage>
</organism>
<reference evidence="3 4" key="1">
    <citation type="journal article" date="2018" name="Nat. Ecol. Evol.">
        <title>Pezizomycetes genomes reveal the molecular basis of ectomycorrhizal truffle lifestyle.</title>
        <authorList>
            <person name="Murat C."/>
            <person name="Payen T."/>
            <person name="Noel B."/>
            <person name="Kuo A."/>
            <person name="Morin E."/>
            <person name="Chen J."/>
            <person name="Kohler A."/>
            <person name="Krizsan K."/>
            <person name="Balestrini R."/>
            <person name="Da Silva C."/>
            <person name="Montanini B."/>
            <person name="Hainaut M."/>
            <person name="Levati E."/>
            <person name="Barry K.W."/>
            <person name="Belfiori B."/>
            <person name="Cichocki N."/>
            <person name="Clum A."/>
            <person name="Dockter R.B."/>
            <person name="Fauchery L."/>
            <person name="Guy J."/>
            <person name="Iotti M."/>
            <person name="Le Tacon F."/>
            <person name="Lindquist E.A."/>
            <person name="Lipzen A."/>
            <person name="Malagnac F."/>
            <person name="Mello A."/>
            <person name="Molinier V."/>
            <person name="Miyauchi S."/>
            <person name="Poulain J."/>
            <person name="Riccioni C."/>
            <person name="Rubini A."/>
            <person name="Sitrit Y."/>
            <person name="Splivallo R."/>
            <person name="Traeger S."/>
            <person name="Wang M."/>
            <person name="Zifcakova L."/>
            <person name="Wipf D."/>
            <person name="Zambonelli A."/>
            <person name="Paolocci F."/>
            <person name="Nowrousian M."/>
            <person name="Ottonello S."/>
            <person name="Baldrian P."/>
            <person name="Spatafora J.W."/>
            <person name="Henrissat B."/>
            <person name="Nagy L.G."/>
            <person name="Aury J.M."/>
            <person name="Wincker P."/>
            <person name="Grigoriev I.V."/>
            <person name="Bonfante P."/>
            <person name="Martin F.M."/>
        </authorList>
    </citation>
    <scope>NUCLEOTIDE SEQUENCE [LARGE SCALE GENOMIC DNA]</scope>
    <source>
        <strain evidence="3 4">RN42</strain>
    </source>
</reference>
<proteinExistence type="predicted"/>
<dbReference type="EMBL" id="ML119679">
    <property type="protein sequence ID" value="RPA81468.1"/>
    <property type="molecule type" value="Genomic_DNA"/>
</dbReference>
<evidence type="ECO:0000313" key="4">
    <source>
        <dbReference type="Proteomes" id="UP000275078"/>
    </source>
</evidence>
<sequence length="259" mass="27711">MSINLGDLKGEFGKLVHSISTDSHIFIDYATVRTQSATAPLVDEAAHTAFQALQTTYEITFSDGDFLWLTVFPRNDPKNGPKTNAPSTITATRTETETETELKKSTLTRTVTKTVIPGVTTIEPVAPEIETETETTTRTKTITLADGSSCPALTTDSADIAAQQIGASSAASTQPVAWIAATSILATLLLVALAVMFIFWRKVKMLKGGTAVKEPHNNYKAGFAELAAGTSLGFGDKKRASDPYSHAYAVELHGEDGRK</sequence>